<protein>
    <submittedName>
        <fullName evidence="1">Uncharacterized protein</fullName>
    </submittedName>
</protein>
<evidence type="ECO:0000313" key="1">
    <source>
        <dbReference type="EMBL" id="QPH47523.1"/>
    </source>
</evidence>
<evidence type="ECO:0000313" key="2">
    <source>
        <dbReference type="Proteomes" id="UP000594430"/>
    </source>
</evidence>
<organism evidence="1 2">
    <name type="scientific">Pseudomonas fulva</name>
    <dbReference type="NCBI Taxonomy" id="47880"/>
    <lineage>
        <taxon>Bacteria</taxon>
        <taxon>Pseudomonadati</taxon>
        <taxon>Pseudomonadota</taxon>
        <taxon>Gammaproteobacteria</taxon>
        <taxon>Pseudomonadales</taxon>
        <taxon>Pseudomonadaceae</taxon>
        <taxon>Pseudomonas</taxon>
    </lineage>
</organism>
<dbReference type="AlphaFoldDB" id="A0A7S9Q648"/>
<dbReference type="Proteomes" id="UP000594430">
    <property type="component" value="Chromosome"/>
</dbReference>
<proteinExistence type="predicted"/>
<name>A0A7S9Q648_9PSED</name>
<reference evidence="1 2" key="1">
    <citation type="submission" date="2020-11" db="EMBL/GenBank/DDBJ databases">
        <title>Pseudomonas fulva producing VIM-24.</title>
        <authorList>
            <person name="Liu S."/>
        </authorList>
    </citation>
    <scope>NUCLEOTIDE SEQUENCE [LARGE SCALE GENOMIC DNA]</scope>
    <source>
        <strain evidence="1 2">ZDHY414</strain>
    </source>
</reference>
<accession>A0A7S9Q648</accession>
<gene>
    <name evidence="1" type="ORF">IZU98_14000</name>
</gene>
<sequence length="81" mass="9130">MTLDGMSHSERNEYEAYVIECLQEAGIKDSNPATVLKTLDKDAFRRAIGQMKDDFDFGFKPESITSVAQLAEAIWRASQSR</sequence>
<dbReference type="RefSeq" id="WP_125922528.1">
    <property type="nucleotide sequence ID" value="NZ_CP064943.1"/>
</dbReference>
<dbReference type="EMBL" id="CP064946">
    <property type="protein sequence ID" value="QPH47523.1"/>
    <property type="molecule type" value="Genomic_DNA"/>
</dbReference>